<organism evidence="8 9">
    <name type="scientific">Laceyella tengchongensis</name>
    <dbReference type="NCBI Taxonomy" id="574699"/>
    <lineage>
        <taxon>Bacteria</taxon>
        <taxon>Bacillati</taxon>
        <taxon>Bacillota</taxon>
        <taxon>Bacilli</taxon>
        <taxon>Bacillales</taxon>
        <taxon>Thermoactinomycetaceae</taxon>
        <taxon>Laceyella</taxon>
    </lineage>
</organism>
<comment type="similarity">
    <text evidence="7">Belongs to the transglycosylase MltG family.</text>
</comment>
<evidence type="ECO:0000313" key="9">
    <source>
        <dbReference type="Proteomes" id="UP001157946"/>
    </source>
</evidence>
<evidence type="ECO:0000256" key="3">
    <source>
        <dbReference type="ARBA" id="ARBA00022989"/>
    </source>
</evidence>
<dbReference type="Proteomes" id="UP001157946">
    <property type="component" value="Unassembled WGS sequence"/>
</dbReference>
<keyword evidence="6 7" id="KW-0961">Cell wall biogenesis/degradation</keyword>
<keyword evidence="9" id="KW-1185">Reference proteome</keyword>
<dbReference type="PANTHER" id="PTHR30518:SF2">
    <property type="entry name" value="ENDOLYTIC MUREIN TRANSGLYCOSYLASE"/>
    <property type="match status" value="1"/>
</dbReference>
<keyword evidence="5 7" id="KW-0456">Lyase</keyword>
<evidence type="ECO:0000256" key="6">
    <source>
        <dbReference type="ARBA" id="ARBA00023316"/>
    </source>
</evidence>
<dbReference type="NCBIfam" id="TIGR00247">
    <property type="entry name" value="endolytic transglycosylase MltG"/>
    <property type="match status" value="1"/>
</dbReference>
<dbReference type="InterPro" id="IPR003770">
    <property type="entry name" value="MLTG-like"/>
</dbReference>
<keyword evidence="4 7" id="KW-0472">Membrane</keyword>
<dbReference type="EMBL" id="FXTU01000002">
    <property type="protein sequence ID" value="SMP13559.1"/>
    <property type="molecule type" value="Genomic_DNA"/>
</dbReference>
<evidence type="ECO:0000313" key="8">
    <source>
        <dbReference type="EMBL" id="SMP13559.1"/>
    </source>
</evidence>
<evidence type="ECO:0000256" key="1">
    <source>
        <dbReference type="ARBA" id="ARBA00022475"/>
    </source>
</evidence>
<dbReference type="GO" id="GO:0009252">
    <property type="term" value="P:peptidoglycan biosynthetic process"/>
    <property type="evidence" value="ECO:0007669"/>
    <property type="project" value="UniProtKB-UniRule"/>
</dbReference>
<evidence type="ECO:0000256" key="2">
    <source>
        <dbReference type="ARBA" id="ARBA00022692"/>
    </source>
</evidence>
<accession>A0AA45WM59</accession>
<dbReference type="HAMAP" id="MF_02065">
    <property type="entry name" value="MltG"/>
    <property type="match status" value="1"/>
</dbReference>
<comment type="caution">
    <text evidence="8">The sequence shown here is derived from an EMBL/GenBank/DDBJ whole genome shotgun (WGS) entry which is preliminary data.</text>
</comment>
<keyword evidence="2 7" id="KW-0812">Transmembrane</keyword>
<keyword evidence="1 7" id="KW-1003">Cell membrane</keyword>
<dbReference type="GO" id="GO:0008932">
    <property type="term" value="F:lytic endotransglycosylase activity"/>
    <property type="evidence" value="ECO:0007669"/>
    <property type="project" value="UniProtKB-UniRule"/>
</dbReference>
<comment type="function">
    <text evidence="7">Functions as a peptidoglycan terminase that cleaves nascent peptidoglycan strands endolytically to terminate their elongation.</text>
</comment>
<dbReference type="GO" id="GO:0071555">
    <property type="term" value="P:cell wall organization"/>
    <property type="evidence" value="ECO:0007669"/>
    <property type="project" value="UniProtKB-KW"/>
</dbReference>
<evidence type="ECO:0000256" key="5">
    <source>
        <dbReference type="ARBA" id="ARBA00023239"/>
    </source>
</evidence>
<dbReference type="AlphaFoldDB" id="A0AA45WM59"/>
<evidence type="ECO:0000256" key="4">
    <source>
        <dbReference type="ARBA" id="ARBA00023136"/>
    </source>
</evidence>
<protein>
    <recommendedName>
        <fullName evidence="7">Endolytic murein transglycosylase</fullName>
        <ecNumber evidence="7">4.2.2.29</ecNumber>
    </recommendedName>
    <alternativeName>
        <fullName evidence="7">Peptidoglycan lytic transglycosylase</fullName>
    </alternativeName>
    <alternativeName>
        <fullName evidence="7">Peptidoglycan polymerization terminase</fullName>
    </alternativeName>
</protein>
<dbReference type="PANTHER" id="PTHR30518">
    <property type="entry name" value="ENDOLYTIC MUREIN TRANSGLYCOSYLASE"/>
    <property type="match status" value="1"/>
</dbReference>
<sequence>MTWFWRIFFTFVLLAGWGVLGYFYVDFTLGSPKRTKPVEVEIPSESTLQEIGEILEQKRLLRESTFFRYYAKWKNQTNLRAGTFEILPNETLDQILVKIAEGKENKVKIVVPPGWTVYEIADRLEAKGFDKKAFLEALNNKKPRYAFEHKIAKSPDRKYKLEGYLYPDTYYFKPSEKPEEIINTMLGQFNAHYEKLNLEQKLQSNPRLKNMTLDKVVTVASLIQREGQDKQELPRIAGVIYNRLDIRMPLQVDASIVFMYREQGKKVTRVYQKMYKGVNHPYNTYINYGLPPGPISNITMEALAAAVNPEKHKFLYYVTREDGTKRHFFATNFQQHQQYNAISKRNREKGQAIPTNGE</sequence>
<dbReference type="EC" id="4.2.2.29" evidence="7"/>
<dbReference type="Pfam" id="PF02618">
    <property type="entry name" value="YceG"/>
    <property type="match status" value="1"/>
</dbReference>
<dbReference type="Gene3D" id="3.30.1490.480">
    <property type="entry name" value="Endolytic murein transglycosylase"/>
    <property type="match status" value="2"/>
</dbReference>
<name>A0AA45WM59_9BACL</name>
<gene>
    <name evidence="7" type="primary">mltG</name>
    <name evidence="8" type="ORF">SAMN06265361_102476</name>
</gene>
<keyword evidence="3 7" id="KW-1133">Transmembrane helix</keyword>
<dbReference type="RefSeq" id="WP_102993062.1">
    <property type="nucleotide sequence ID" value="NZ_FXTU01000002.1"/>
</dbReference>
<reference evidence="8" key="1">
    <citation type="submission" date="2017-05" db="EMBL/GenBank/DDBJ databases">
        <authorList>
            <person name="Varghese N."/>
            <person name="Submissions S."/>
        </authorList>
    </citation>
    <scope>NUCLEOTIDE SEQUENCE</scope>
    <source>
        <strain evidence="8">DSM 45262</strain>
    </source>
</reference>
<dbReference type="CDD" id="cd08010">
    <property type="entry name" value="MltG_like"/>
    <property type="match status" value="1"/>
</dbReference>
<evidence type="ECO:0000256" key="7">
    <source>
        <dbReference type="HAMAP-Rule" id="MF_02065"/>
    </source>
</evidence>
<feature type="site" description="Important for catalytic activity" evidence="7">
    <location>
        <position position="226"/>
    </location>
</feature>
<comment type="catalytic activity">
    <reaction evidence="7">
        <text>a peptidoglycan chain = a peptidoglycan chain with N-acetyl-1,6-anhydromuramyl-[peptide] at the reducing end + a peptidoglycan chain with N-acetylglucosamine at the non-reducing end.</text>
        <dbReference type="EC" id="4.2.2.29"/>
    </reaction>
</comment>
<proteinExistence type="inferred from homology"/>
<dbReference type="GO" id="GO:0005886">
    <property type="term" value="C:plasma membrane"/>
    <property type="evidence" value="ECO:0007669"/>
    <property type="project" value="UniProtKB-UniRule"/>
</dbReference>